<reference evidence="2 3" key="1">
    <citation type="submission" date="2020-03" db="EMBL/GenBank/DDBJ databases">
        <title>Sequencing the genomes of 1000 actinobacteria strains.</title>
        <authorList>
            <person name="Klenk H.-P."/>
        </authorList>
    </citation>
    <scope>NUCLEOTIDE SEQUENCE [LARGE SCALE GENOMIC DNA]</scope>
    <source>
        <strain evidence="2 3">DSM 45685</strain>
    </source>
</reference>
<dbReference type="EMBL" id="JAAOYM010000001">
    <property type="protein sequence ID" value="NIJ11602.1"/>
    <property type="molecule type" value="Genomic_DNA"/>
</dbReference>
<comment type="caution">
    <text evidence="2">The sequence shown here is derived from an EMBL/GenBank/DDBJ whole genome shotgun (WGS) entry which is preliminary data.</text>
</comment>
<dbReference type="Proteomes" id="UP000545493">
    <property type="component" value="Unassembled WGS sequence"/>
</dbReference>
<proteinExistence type="predicted"/>
<dbReference type="RefSeq" id="WP_279590174.1">
    <property type="nucleotide sequence ID" value="NZ_JAAOYM010000001.1"/>
</dbReference>
<gene>
    <name evidence="1" type="ORF">FHU38_001386</name>
    <name evidence="2" type="ORF">FHU38_001946</name>
</gene>
<evidence type="ECO:0000313" key="2">
    <source>
        <dbReference type="EMBL" id="NIJ11602.1"/>
    </source>
</evidence>
<evidence type="ECO:0008006" key="4">
    <source>
        <dbReference type="Google" id="ProtNLM"/>
    </source>
</evidence>
<accession>A0A7X5UPN9</accession>
<organism evidence="2 3">
    <name type="scientific">Saccharomonospora amisosensis</name>
    <dbReference type="NCBI Taxonomy" id="1128677"/>
    <lineage>
        <taxon>Bacteria</taxon>
        <taxon>Bacillati</taxon>
        <taxon>Actinomycetota</taxon>
        <taxon>Actinomycetes</taxon>
        <taxon>Pseudonocardiales</taxon>
        <taxon>Pseudonocardiaceae</taxon>
        <taxon>Saccharomonospora</taxon>
    </lineage>
</organism>
<dbReference type="EMBL" id="JAAOYM010000001">
    <property type="protein sequence ID" value="NIJ11042.1"/>
    <property type="molecule type" value="Genomic_DNA"/>
</dbReference>
<evidence type="ECO:0000313" key="3">
    <source>
        <dbReference type="Proteomes" id="UP000545493"/>
    </source>
</evidence>
<keyword evidence="3" id="KW-1185">Reference proteome</keyword>
<name>A0A7X5UPN9_9PSEU</name>
<protein>
    <recommendedName>
        <fullName evidence="4">Zinc-ribbon domain-containing protein</fullName>
    </recommendedName>
</protein>
<sequence>MHTPTTRRRHTPRRLLARFIATCATCGAPIPDDQVMCTVCAAK</sequence>
<evidence type="ECO:0000313" key="1">
    <source>
        <dbReference type="EMBL" id="NIJ11042.1"/>
    </source>
</evidence>
<dbReference type="AlphaFoldDB" id="A0A7X5UPN9"/>